<dbReference type="SUPFAM" id="SSF55729">
    <property type="entry name" value="Acyl-CoA N-acyltransferases (Nat)"/>
    <property type="match status" value="1"/>
</dbReference>
<protein>
    <recommendedName>
        <fullName evidence="4">N-acetyltransferase domain-containing protein</fullName>
    </recommendedName>
</protein>
<gene>
    <name evidence="5" type="ORF">IGC_01389</name>
</gene>
<evidence type="ECO:0000256" key="2">
    <source>
        <dbReference type="ARBA" id="ARBA00023315"/>
    </source>
</evidence>
<evidence type="ECO:0000256" key="1">
    <source>
        <dbReference type="ARBA" id="ARBA00022679"/>
    </source>
</evidence>
<feature type="domain" description="N-acetyltransferase" evidence="4">
    <location>
        <begin position="34"/>
        <end position="200"/>
    </location>
</feature>
<dbReference type="AlphaFoldDB" id="J8AQA3"/>
<evidence type="ECO:0000313" key="6">
    <source>
        <dbReference type="Proteomes" id="UP000006977"/>
    </source>
</evidence>
<dbReference type="HOGENOM" id="CLU_013985_40_1_9"/>
<evidence type="ECO:0000256" key="3">
    <source>
        <dbReference type="ARBA" id="ARBA00038502"/>
    </source>
</evidence>
<dbReference type="PANTHER" id="PTHR43792:SF8">
    <property type="entry name" value="[RIBOSOMAL PROTEIN US5]-ALANINE N-ACETYLTRANSFERASE"/>
    <property type="match status" value="1"/>
</dbReference>
<dbReference type="PANTHER" id="PTHR43792">
    <property type="entry name" value="GNAT FAMILY, PUTATIVE (AFU_ORTHOLOGUE AFUA_3G00765)-RELATED-RELATED"/>
    <property type="match status" value="1"/>
</dbReference>
<accession>J8AQA3</accession>
<evidence type="ECO:0000313" key="5">
    <source>
        <dbReference type="EMBL" id="EJQ83863.1"/>
    </source>
</evidence>
<evidence type="ECO:0000259" key="4">
    <source>
        <dbReference type="PROSITE" id="PS51186"/>
    </source>
</evidence>
<organism evidence="5 6">
    <name type="scientific">Bacillus cereus HuA4-10</name>
    <dbReference type="NCBI Taxonomy" id="1053206"/>
    <lineage>
        <taxon>Bacteria</taxon>
        <taxon>Bacillati</taxon>
        <taxon>Bacillota</taxon>
        <taxon>Bacilli</taxon>
        <taxon>Bacillales</taxon>
        <taxon>Bacillaceae</taxon>
        <taxon>Bacillus</taxon>
        <taxon>Bacillus cereus group</taxon>
    </lineage>
</organism>
<comment type="caution">
    <text evidence="5">The sequence shown here is derived from an EMBL/GenBank/DDBJ whole genome shotgun (WGS) entry which is preliminary data.</text>
</comment>
<dbReference type="PATRIC" id="fig|1053206.3.peg.1411"/>
<name>J8AQA3_BACCE</name>
<dbReference type="InterPro" id="IPR000182">
    <property type="entry name" value="GNAT_dom"/>
</dbReference>
<reference evidence="5 6" key="1">
    <citation type="submission" date="2012-04" db="EMBL/GenBank/DDBJ databases">
        <title>The Genome Sequence of Bacillus cereus HuA4-10.</title>
        <authorList>
            <consortium name="The Broad Institute Genome Sequencing Platform"/>
            <consortium name="The Broad Institute Genome Sequencing Center for Infectious Disease"/>
            <person name="Feldgarden M."/>
            <person name="Van der Auwera G.A."/>
            <person name="Mahillon J."/>
            <person name="Duprez V."/>
            <person name="Timmery S."/>
            <person name="Mattelet C."/>
            <person name="Dierick K."/>
            <person name="Sun M."/>
            <person name="Yu Z."/>
            <person name="Zhu L."/>
            <person name="Hu X."/>
            <person name="Shank E.B."/>
            <person name="Swiecicka I."/>
            <person name="Hansen B.M."/>
            <person name="Andrup L."/>
            <person name="Young S.K."/>
            <person name="Zeng Q."/>
            <person name="Gargeya S."/>
            <person name="Fitzgerald M."/>
            <person name="Haas B."/>
            <person name="Abouelleil A."/>
            <person name="Alvarado L."/>
            <person name="Arachchi H.M."/>
            <person name="Berlin A."/>
            <person name="Chapman S.B."/>
            <person name="Goldberg J."/>
            <person name="Griggs A."/>
            <person name="Gujja S."/>
            <person name="Hansen M."/>
            <person name="Howarth C."/>
            <person name="Imamovic A."/>
            <person name="Larimer J."/>
            <person name="McCowen C."/>
            <person name="Montmayeur A."/>
            <person name="Murphy C."/>
            <person name="Neiman D."/>
            <person name="Pearson M."/>
            <person name="Priest M."/>
            <person name="Roberts A."/>
            <person name="Saif S."/>
            <person name="Shea T."/>
            <person name="Sisk P."/>
            <person name="Sykes S."/>
            <person name="Wortman J."/>
            <person name="Nusbaum C."/>
            <person name="Birren B."/>
        </authorList>
    </citation>
    <scope>NUCLEOTIDE SEQUENCE [LARGE SCALE GENOMIC DNA]</scope>
    <source>
        <strain evidence="5 6">HuA4-10</strain>
    </source>
</reference>
<dbReference type="Gene3D" id="3.40.630.30">
    <property type="match status" value="1"/>
</dbReference>
<dbReference type="PROSITE" id="PS51186">
    <property type="entry name" value="GNAT"/>
    <property type="match status" value="1"/>
</dbReference>
<proteinExistence type="inferred from homology"/>
<keyword evidence="2" id="KW-0012">Acyltransferase</keyword>
<comment type="similarity">
    <text evidence="3">Belongs to the acetyltransferase family. RimJ subfamily.</text>
</comment>
<dbReference type="Pfam" id="PF13302">
    <property type="entry name" value="Acetyltransf_3"/>
    <property type="match status" value="1"/>
</dbReference>
<keyword evidence="1" id="KW-0808">Transferase</keyword>
<dbReference type="InterPro" id="IPR016181">
    <property type="entry name" value="Acyl_CoA_acyltransferase"/>
</dbReference>
<dbReference type="EMBL" id="AHEA01000015">
    <property type="protein sequence ID" value="EJQ83863.1"/>
    <property type="molecule type" value="Genomic_DNA"/>
</dbReference>
<sequence>MCVENILKDRVLVFCYASMKDGDTMMKIYETDRLHLREIDESYAEKVLQYYDKNREFLKAWEEYRPEGFFTLDYQKKKLQKDRKEFAEGKIIRLWIFKKGDDTKIIGCISFNLIVRGIYQSCVLSYKLDKEELNKGYTTEALRKAIQVTFEEFHLHRIEAPVMPRNLASIQVVTKIGFQYEGVSRKMLMVNGIWEDHMRWVLLNE</sequence>
<dbReference type="GO" id="GO:0005737">
    <property type="term" value="C:cytoplasm"/>
    <property type="evidence" value="ECO:0007669"/>
    <property type="project" value="TreeGrafter"/>
</dbReference>
<dbReference type="InterPro" id="IPR051531">
    <property type="entry name" value="N-acetyltransferase"/>
</dbReference>
<dbReference type="Proteomes" id="UP000006977">
    <property type="component" value="Unassembled WGS sequence"/>
</dbReference>
<dbReference type="GO" id="GO:0008999">
    <property type="term" value="F:protein-N-terminal-alanine acetyltransferase activity"/>
    <property type="evidence" value="ECO:0007669"/>
    <property type="project" value="TreeGrafter"/>
</dbReference>
<dbReference type="FunFam" id="3.40.630.30:FF:000005">
    <property type="entry name" value="Ribosomal protein alanine acetyltransferase"/>
    <property type="match status" value="1"/>
</dbReference>